<dbReference type="Proteomes" id="UP000663868">
    <property type="component" value="Unassembled WGS sequence"/>
</dbReference>
<evidence type="ECO:0000259" key="2">
    <source>
        <dbReference type="Pfam" id="PF04577"/>
    </source>
</evidence>
<evidence type="ECO:0000313" key="5">
    <source>
        <dbReference type="Proteomes" id="UP000663860"/>
    </source>
</evidence>
<sequence>MRNKLYTSRIAIILCFIILVTWLFIFRLPICQDQSAFKPHFPPRPSDSQVASIEPWQMPDWVQRYNLTHLFDWTWDKNDDFVRCRVSTVHSPQPIACRIQSTTVVNDVLSYFNIHSDKGCVVDNVARLPNFTPHPLPRARSLSNTCSSLNIDHKWTLCKQSQSELDQRLPATTRFVTIAVFNAYIDTGYCHSQLPGTIFTEHATFHFQSWTNNPCYNDPIFYIPRVHSEYQYTELIDSVGIYLQAPGHFVPEQLPRLLRLLATAPKTAKVLVAKGGIADSLIDVLVERGIVTRDRIIPYDNNNRPYYFANIVYRSESWPYLTDKNNSHHLYDRTDMQLVHRALATDGGDDDDQQSKNKRDLVILIKRKDGDARSIVEHLDMVAFINSRLKKSKKSLDLHLEIFEADGHIRDHIALFRRARIIVGPHGAGMLNVVWSSAGTYVVEIGYNKGMTFPQMYAEMSLHLEQHYWICKGYGNYDGPIHVDMDDFIYIFNEIIHEMEVKTR</sequence>
<dbReference type="InterPro" id="IPR049625">
    <property type="entry name" value="Glyco_transf_61_cat"/>
</dbReference>
<dbReference type="EMBL" id="CAJNOE010000013">
    <property type="protein sequence ID" value="CAF0728868.1"/>
    <property type="molecule type" value="Genomic_DNA"/>
</dbReference>
<dbReference type="Pfam" id="PF04577">
    <property type="entry name" value="Glyco_transf_61"/>
    <property type="match status" value="1"/>
</dbReference>
<keyword evidence="1" id="KW-0812">Transmembrane</keyword>
<dbReference type="GO" id="GO:0016757">
    <property type="term" value="F:glycosyltransferase activity"/>
    <property type="evidence" value="ECO:0007669"/>
    <property type="project" value="InterPro"/>
</dbReference>
<feature type="transmembrane region" description="Helical" evidence="1">
    <location>
        <begin position="12"/>
        <end position="30"/>
    </location>
</feature>
<protein>
    <recommendedName>
        <fullName evidence="2">Glycosyltransferase 61 catalytic domain-containing protein</fullName>
    </recommendedName>
</protein>
<organism evidence="3 5">
    <name type="scientific">Adineta steineri</name>
    <dbReference type="NCBI Taxonomy" id="433720"/>
    <lineage>
        <taxon>Eukaryota</taxon>
        <taxon>Metazoa</taxon>
        <taxon>Spiralia</taxon>
        <taxon>Gnathifera</taxon>
        <taxon>Rotifera</taxon>
        <taxon>Eurotatoria</taxon>
        <taxon>Bdelloidea</taxon>
        <taxon>Adinetida</taxon>
        <taxon>Adinetidae</taxon>
        <taxon>Adineta</taxon>
    </lineage>
</organism>
<dbReference type="Proteomes" id="UP000663860">
    <property type="component" value="Unassembled WGS sequence"/>
</dbReference>
<keyword evidence="1" id="KW-0472">Membrane</keyword>
<dbReference type="EMBL" id="CAJOBB010002930">
    <property type="protein sequence ID" value="CAF4009160.1"/>
    <property type="molecule type" value="Genomic_DNA"/>
</dbReference>
<name>A0A813MY47_9BILA</name>
<keyword evidence="1" id="KW-1133">Transmembrane helix</keyword>
<evidence type="ECO:0000256" key="1">
    <source>
        <dbReference type="SAM" id="Phobius"/>
    </source>
</evidence>
<reference evidence="3" key="1">
    <citation type="submission" date="2021-02" db="EMBL/GenBank/DDBJ databases">
        <authorList>
            <person name="Nowell W R."/>
        </authorList>
    </citation>
    <scope>NUCLEOTIDE SEQUENCE</scope>
</reference>
<gene>
    <name evidence="3" type="ORF">IZO911_LOCUS2691</name>
    <name evidence="4" type="ORF">KXQ929_LOCUS28963</name>
</gene>
<evidence type="ECO:0000313" key="3">
    <source>
        <dbReference type="EMBL" id="CAF0728868.1"/>
    </source>
</evidence>
<proteinExistence type="predicted"/>
<comment type="caution">
    <text evidence="3">The sequence shown here is derived from an EMBL/GenBank/DDBJ whole genome shotgun (WGS) entry which is preliminary data.</text>
</comment>
<evidence type="ECO:0000313" key="4">
    <source>
        <dbReference type="EMBL" id="CAF4009160.1"/>
    </source>
</evidence>
<dbReference type="AlphaFoldDB" id="A0A813MY47"/>
<accession>A0A813MY47</accession>
<feature type="domain" description="Glycosyltransferase 61 catalytic" evidence="2">
    <location>
        <begin position="247"/>
        <end position="443"/>
    </location>
</feature>